<feature type="region of interest" description="Disordered" evidence="1">
    <location>
        <begin position="75"/>
        <end position="100"/>
    </location>
</feature>
<proteinExistence type="predicted"/>
<sequence length="131" mass="13150">MSSTLVSALHSEERSIIEELRASKPFQRLEGIHKLLSLYDAKPSVAVSLGAASADADRGTAPVIQLAPPLPASMPIAMPGPVGSEAPAAEMPRNGTTGAPMGAVATSAVAQEEPAGVVSSVRAALLGIGKA</sequence>
<evidence type="ECO:0000313" key="2">
    <source>
        <dbReference type="EMBL" id="BDG72455.1"/>
    </source>
</evidence>
<dbReference type="RefSeq" id="WP_244459660.1">
    <property type="nucleotide sequence ID" value="NZ_AP025637.1"/>
</dbReference>
<gene>
    <name evidence="2" type="ORF">Rmf_23840</name>
</gene>
<name>A0ABN6P575_9PROT</name>
<evidence type="ECO:0000313" key="3">
    <source>
        <dbReference type="Proteomes" id="UP000831327"/>
    </source>
</evidence>
<dbReference type="Proteomes" id="UP000831327">
    <property type="component" value="Chromosome"/>
</dbReference>
<protein>
    <submittedName>
        <fullName evidence="2">Uncharacterized protein</fullName>
    </submittedName>
</protein>
<organism evidence="2 3">
    <name type="scientific">Roseomonas fluvialis</name>
    <dbReference type="NCBI Taxonomy" id="1750527"/>
    <lineage>
        <taxon>Bacteria</taxon>
        <taxon>Pseudomonadati</taxon>
        <taxon>Pseudomonadota</taxon>
        <taxon>Alphaproteobacteria</taxon>
        <taxon>Acetobacterales</taxon>
        <taxon>Roseomonadaceae</taxon>
        <taxon>Roseomonas</taxon>
    </lineage>
</organism>
<reference evidence="2 3" key="1">
    <citation type="journal article" date="2016" name="Microbes Environ.">
        <title>Phylogenetically diverse aerobic anoxygenic phototrophic bacteria isolated from epilithic biofilms in Tama river, Japan.</title>
        <authorList>
            <person name="Hirose S."/>
            <person name="Matsuura K."/>
            <person name="Haruta S."/>
        </authorList>
    </citation>
    <scope>NUCLEOTIDE SEQUENCE [LARGE SCALE GENOMIC DNA]</scope>
    <source>
        <strain evidence="2 3">S08</strain>
    </source>
</reference>
<evidence type="ECO:0000256" key="1">
    <source>
        <dbReference type="SAM" id="MobiDB-lite"/>
    </source>
</evidence>
<accession>A0ABN6P575</accession>
<dbReference type="EMBL" id="AP025637">
    <property type="protein sequence ID" value="BDG72455.1"/>
    <property type="molecule type" value="Genomic_DNA"/>
</dbReference>
<keyword evidence="3" id="KW-1185">Reference proteome</keyword>